<accession>A0A4R3MHK0</accession>
<dbReference type="AlphaFoldDB" id="A0A4R3MHK0"/>
<protein>
    <submittedName>
        <fullName evidence="1">Uncharacterized protein</fullName>
    </submittedName>
</protein>
<evidence type="ECO:0000313" key="1">
    <source>
        <dbReference type="EMBL" id="TCT12678.1"/>
    </source>
</evidence>
<dbReference type="EMBL" id="SMAK01000002">
    <property type="protein sequence ID" value="TCT12678.1"/>
    <property type="molecule type" value="Genomic_DNA"/>
</dbReference>
<sequence>MTVVAHVAHAAPGRMNDEQRMRANAALRRSGIEYQIVGDVDMREMARAISRRFPKTTEKLAKS</sequence>
<organism evidence="1 2">
    <name type="scientific">Tepidamorphus gemmatus</name>
    <dbReference type="NCBI Taxonomy" id="747076"/>
    <lineage>
        <taxon>Bacteria</taxon>
        <taxon>Pseudomonadati</taxon>
        <taxon>Pseudomonadota</taxon>
        <taxon>Alphaproteobacteria</taxon>
        <taxon>Hyphomicrobiales</taxon>
        <taxon>Tepidamorphaceae</taxon>
        <taxon>Tepidamorphus</taxon>
    </lineage>
</organism>
<comment type="caution">
    <text evidence="1">The sequence shown here is derived from an EMBL/GenBank/DDBJ whole genome shotgun (WGS) entry which is preliminary data.</text>
</comment>
<name>A0A4R3MHK0_9HYPH</name>
<proteinExistence type="predicted"/>
<gene>
    <name evidence="1" type="ORF">EDC22_102363</name>
</gene>
<dbReference type="Proteomes" id="UP000295678">
    <property type="component" value="Unassembled WGS sequence"/>
</dbReference>
<keyword evidence="2" id="KW-1185">Reference proteome</keyword>
<evidence type="ECO:0000313" key="2">
    <source>
        <dbReference type="Proteomes" id="UP000295678"/>
    </source>
</evidence>
<reference evidence="1 2" key="1">
    <citation type="submission" date="2019-03" db="EMBL/GenBank/DDBJ databases">
        <title>Genomic Encyclopedia of Type Strains, Phase IV (KMG-IV): sequencing the most valuable type-strain genomes for metagenomic binning, comparative biology and taxonomic classification.</title>
        <authorList>
            <person name="Goeker M."/>
        </authorList>
    </citation>
    <scope>NUCLEOTIDE SEQUENCE [LARGE SCALE GENOMIC DNA]</scope>
    <source>
        <strain evidence="1 2">DSM 19345</strain>
    </source>
</reference>